<evidence type="ECO:0000313" key="2">
    <source>
        <dbReference type="EMBL" id="TQN69936.1"/>
    </source>
</evidence>
<evidence type="ECO:0000256" key="1">
    <source>
        <dbReference type="SAM" id="Phobius"/>
    </source>
</evidence>
<keyword evidence="1" id="KW-1133">Transmembrane helix</keyword>
<organism evidence="2 3">
    <name type="scientific">Colletotrichum shisoi</name>
    <dbReference type="NCBI Taxonomy" id="2078593"/>
    <lineage>
        <taxon>Eukaryota</taxon>
        <taxon>Fungi</taxon>
        <taxon>Dikarya</taxon>
        <taxon>Ascomycota</taxon>
        <taxon>Pezizomycotina</taxon>
        <taxon>Sordariomycetes</taxon>
        <taxon>Hypocreomycetidae</taxon>
        <taxon>Glomerellales</taxon>
        <taxon>Glomerellaceae</taxon>
        <taxon>Colletotrichum</taxon>
        <taxon>Colletotrichum destructivum species complex</taxon>
    </lineage>
</organism>
<dbReference type="EMBL" id="PUHP01000451">
    <property type="protein sequence ID" value="TQN69936.1"/>
    <property type="molecule type" value="Genomic_DNA"/>
</dbReference>
<evidence type="ECO:0000313" key="3">
    <source>
        <dbReference type="Proteomes" id="UP000326340"/>
    </source>
</evidence>
<feature type="transmembrane region" description="Helical" evidence="1">
    <location>
        <begin position="29"/>
        <end position="46"/>
    </location>
</feature>
<keyword evidence="1" id="KW-0812">Transmembrane</keyword>
<dbReference type="AlphaFoldDB" id="A0A5Q4BTH4"/>
<keyword evidence="1" id="KW-0472">Membrane</keyword>
<gene>
    <name evidence="2" type="ORF">CSHISOI_05558</name>
</gene>
<dbReference type="Proteomes" id="UP000326340">
    <property type="component" value="Unassembled WGS sequence"/>
</dbReference>
<comment type="caution">
    <text evidence="2">The sequence shown here is derived from an EMBL/GenBank/DDBJ whole genome shotgun (WGS) entry which is preliminary data.</text>
</comment>
<feature type="transmembrane region" description="Helical" evidence="1">
    <location>
        <begin position="6"/>
        <end position="24"/>
    </location>
</feature>
<proteinExistence type="predicted"/>
<sequence>MSVSMVLARLLTLALLAYLFLLCLNCSGLLLYVLSFFSVYYFLYWLKRCFSYFFSFWLNCVGFFSSVVFCLVFSWCTVIFLLPLVSDPAYSYKHHGPLWPALSEKGQRAV</sequence>
<keyword evidence="3" id="KW-1185">Reference proteome</keyword>
<name>A0A5Q4BTH4_9PEZI</name>
<protein>
    <submittedName>
        <fullName evidence="2">Uncharacterized protein</fullName>
    </submittedName>
</protein>
<accession>A0A5Q4BTH4</accession>
<reference evidence="2 3" key="1">
    <citation type="journal article" date="2019" name="Sci. Rep.">
        <title>Colletotrichum shisoi sp. nov., an anthracnose pathogen of Perilla frutescens in Japan: molecular phylogenetic, morphological and genomic evidence.</title>
        <authorList>
            <person name="Gan P."/>
            <person name="Tsushima A."/>
            <person name="Hiroyama R."/>
            <person name="Narusaka M."/>
            <person name="Takano Y."/>
            <person name="Narusaka Y."/>
            <person name="Kawaradani M."/>
            <person name="Damm U."/>
            <person name="Shirasu K."/>
        </authorList>
    </citation>
    <scope>NUCLEOTIDE SEQUENCE [LARGE SCALE GENOMIC DNA]</scope>
    <source>
        <strain evidence="2 3">PG-2018a</strain>
    </source>
</reference>
<feature type="transmembrane region" description="Helical" evidence="1">
    <location>
        <begin position="52"/>
        <end position="85"/>
    </location>
</feature>